<evidence type="ECO:0000256" key="7">
    <source>
        <dbReference type="PIRSR" id="PIRSR601461-2"/>
    </source>
</evidence>
<evidence type="ECO:0000313" key="11">
    <source>
        <dbReference type="EMBL" id="KAK4786435.1"/>
    </source>
</evidence>
<comment type="similarity">
    <text evidence="1 8">Belongs to the peptidase A1 family.</text>
</comment>
<keyword evidence="7" id="KW-1015">Disulfide bond</keyword>
<dbReference type="EMBL" id="JAXQNO010000013">
    <property type="protein sequence ID" value="KAK4786435.1"/>
    <property type="molecule type" value="Genomic_DNA"/>
</dbReference>
<evidence type="ECO:0000256" key="2">
    <source>
        <dbReference type="ARBA" id="ARBA00022670"/>
    </source>
</evidence>
<reference evidence="11 12" key="1">
    <citation type="journal article" date="2023" name="Hortic Res">
        <title>Pangenome of water caltrop reveals structural variations and asymmetric subgenome divergence after allopolyploidization.</title>
        <authorList>
            <person name="Zhang X."/>
            <person name="Chen Y."/>
            <person name="Wang L."/>
            <person name="Yuan Y."/>
            <person name="Fang M."/>
            <person name="Shi L."/>
            <person name="Lu R."/>
            <person name="Comes H.P."/>
            <person name="Ma Y."/>
            <person name="Chen Y."/>
            <person name="Huang G."/>
            <person name="Zhou Y."/>
            <person name="Zheng Z."/>
            <person name="Qiu Y."/>
        </authorList>
    </citation>
    <scope>NUCLEOTIDE SEQUENCE [LARGE SCALE GENOMIC DNA]</scope>
    <source>
        <strain evidence="11">F231</strain>
    </source>
</reference>
<dbReference type="InterPro" id="IPR033121">
    <property type="entry name" value="PEPTIDASE_A1"/>
</dbReference>
<evidence type="ECO:0000259" key="10">
    <source>
        <dbReference type="PROSITE" id="PS51767"/>
    </source>
</evidence>
<evidence type="ECO:0000256" key="4">
    <source>
        <dbReference type="ARBA" id="ARBA00022801"/>
    </source>
</evidence>
<dbReference type="CDD" id="cd05476">
    <property type="entry name" value="pepsin_A_like_plant"/>
    <property type="match status" value="1"/>
</dbReference>
<evidence type="ECO:0000256" key="3">
    <source>
        <dbReference type="ARBA" id="ARBA00022750"/>
    </source>
</evidence>
<dbReference type="GO" id="GO:0006508">
    <property type="term" value="P:proteolysis"/>
    <property type="evidence" value="ECO:0007669"/>
    <property type="project" value="UniProtKB-KW"/>
</dbReference>
<dbReference type="PROSITE" id="PS51767">
    <property type="entry name" value="PEPTIDASE_A1"/>
    <property type="match status" value="1"/>
</dbReference>
<feature type="disulfide bond" evidence="7">
    <location>
        <begin position="344"/>
        <end position="385"/>
    </location>
</feature>
<feature type="active site" evidence="6">
    <location>
        <position position="105"/>
    </location>
</feature>
<feature type="active site" evidence="6">
    <location>
        <position position="306"/>
    </location>
</feature>
<keyword evidence="2 8" id="KW-0645">Protease</keyword>
<dbReference type="Pfam" id="PF14543">
    <property type="entry name" value="TAXi_N"/>
    <property type="match status" value="1"/>
</dbReference>
<protein>
    <recommendedName>
        <fullName evidence="10">Peptidase A1 domain-containing protein</fullName>
    </recommendedName>
</protein>
<evidence type="ECO:0000256" key="9">
    <source>
        <dbReference type="SAM" id="SignalP"/>
    </source>
</evidence>
<dbReference type="Gene3D" id="2.40.70.10">
    <property type="entry name" value="Acid Proteases"/>
    <property type="match status" value="2"/>
</dbReference>
<dbReference type="InterPro" id="IPR001461">
    <property type="entry name" value="Aspartic_peptidase_A1"/>
</dbReference>
<keyword evidence="12" id="KW-1185">Reference proteome</keyword>
<dbReference type="InterPro" id="IPR032861">
    <property type="entry name" value="TAXi_N"/>
</dbReference>
<keyword evidence="4 8" id="KW-0378">Hydrolase</keyword>
<evidence type="ECO:0000256" key="1">
    <source>
        <dbReference type="ARBA" id="ARBA00007447"/>
    </source>
</evidence>
<evidence type="ECO:0000256" key="6">
    <source>
        <dbReference type="PIRSR" id="PIRSR601461-1"/>
    </source>
</evidence>
<keyword evidence="5" id="KW-0325">Glycoprotein</keyword>
<dbReference type="SUPFAM" id="SSF50630">
    <property type="entry name" value="Acid proteases"/>
    <property type="match status" value="1"/>
</dbReference>
<dbReference type="PANTHER" id="PTHR13683">
    <property type="entry name" value="ASPARTYL PROTEASES"/>
    <property type="match status" value="1"/>
</dbReference>
<dbReference type="PANTHER" id="PTHR13683:SF768">
    <property type="entry name" value="EUKARYOTIC ASPARTYL PROTEASE FAMILY PROTEIN"/>
    <property type="match status" value="1"/>
</dbReference>
<dbReference type="AlphaFoldDB" id="A0AAN7LJB2"/>
<evidence type="ECO:0000313" key="12">
    <source>
        <dbReference type="Proteomes" id="UP001346149"/>
    </source>
</evidence>
<dbReference type="PRINTS" id="PR00792">
    <property type="entry name" value="PEPSIN"/>
</dbReference>
<comment type="caution">
    <text evidence="11">The sequence shown here is derived from an EMBL/GenBank/DDBJ whole genome shotgun (WGS) entry which is preliminary data.</text>
</comment>
<dbReference type="InterPro" id="IPR021109">
    <property type="entry name" value="Peptidase_aspartic_dom_sf"/>
</dbReference>
<dbReference type="InterPro" id="IPR001969">
    <property type="entry name" value="Aspartic_peptidase_AS"/>
</dbReference>
<evidence type="ECO:0000256" key="5">
    <source>
        <dbReference type="ARBA" id="ARBA00023180"/>
    </source>
</evidence>
<gene>
    <name evidence="11" type="ORF">SAY86_003124</name>
</gene>
<feature type="chain" id="PRO_5042848331" description="Peptidase A1 domain-containing protein" evidence="9">
    <location>
        <begin position="24"/>
        <end position="479"/>
    </location>
</feature>
<name>A0AAN7LJB2_TRANT</name>
<feature type="domain" description="Peptidase A1" evidence="10">
    <location>
        <begin position="87"/>
        <end position="426"/>
    </location>
</feature>
<evidence type="ECO:0000256" key="8">
    <source>
        <dbReference type="RuleBase" id="RU000454"/>
    </source>
</evidence>
<dbReference type="Pfam" id="PF14541">
    <property type="entry name" value="TAXi_C"/>
    <property type="match status" value="1"/>
</dbReference>
<sequence length="479" mass="51800">MDTRALLAVVAGLLVMHFSGVSGNVAFQVHSKFKGSQRSLGAMREHDSRRHGRLLSVDLPLGGNGSPSSGDVRGHRQEVDFLPSRMEGKRVGLGNPSKDFYVQVDTGSDIFWIDIKPYDINSSPSGKLVTCDQKFCAAATGSSADGCKADTLCEYSVVYGDGRTTSGYFVEDYIHLNQVTGNFHSSLTNASVKFGCAKKQTGDLGSSDGALSGLVGFGQANSSVLSQLASAGKVKKIFAHCLDNIQGDGIFTIGEVVEPKVRTTPLVPNQSHYNIMLKAIEVGGEGVELSSTPFGWFDKDKQAIVDSGTTLTYLPGYLYDSVMSKITASQPGLKFVVVEEQFTCFEYSKSLDDGFPAVKFQFVGSLNLTVYPHEYLFKISDLKWCFGWMRSSVQSKDGEDIILLGDLVLSNKLVLYDLVNQTVGWVDYDCSSSVKVKDEISGVIHSVGAHDVASGYALTMGRVLTCLLSVPFILCSFML</sequence>
<keyword evidence="9" id="KW-0732">Signal</keyword>
<dbReference type="GO" id="GO:0004190">
    <property type="term" value="F:aspartic-type endopeptidase activity"/>
    <property type="evidence" value="ECO:0007669"/>
    <property type="project" value="UniProtKB-KW"/>
</dbReference>
<dbReference type="InterPro" id="IPR034161">
    <property type="entry name" value="Pepsin-like_plant"/>
</dbReference>
<dbReference type="PROSITE" id="PS00141">
    <property type="entry name" value="ASP_PROTEASE"/>
    <property type="match status" value="1"/>
</dbReference>
<organism evidence="11 12">
    <name type="scientific">Trapa natans</name>
    <name type="common">Water chestnut</name>
    <dbReference type="NCBI Taxonomy" id="22666"/>
    <lineage>
        <taxon>Eukaryota</taxon>
        <taxon>Viridiplantae</taxon>
        <taxon>Streptophyta</taxon>
        <taxon>Embryophyta</taxon>
        <taxon>Tracheophyta</taxon>
        <taxon>Spermatophyta</taxon>
        <taxon>Magnoliopsida</taxon>
        <taxon>eudicotyledons</taxon>
        <taxon>Gunneridae</taxon>
        <taxon>Pentapetalae</taxon>
        <taxon>rosids</taxon>
        <taxon>malvids</taxon>
        <taxon>Myrtales</taxon>
        <taxon>Lythraceae</taxon>
        <taxon>Trapa</taxon>
    </lineage>
</organism>
<proteinExistence type="inferred from homology"/>
<feature type="signal peptide" evidence="9">
    <location>
        <begin position="1"/>
        <end position="23"/>
    </location>
</feature>
<dbReference type="Proteomes" id="UP001346149">
    <property type="component" value="Unassembled WGS sequence"/>
</dbReference>
<accession>A0AAN7LJB2</accession>
<keyword evidence="3 8" id="KW-0064">Aspartyl protease</keyword>
<dbReference type="InterPro" id="IPR032799">
    <property type="entry name" value="TAXi_C"/>
</dbReference>